<feature type="transmembrane region" description="Helical" evidence="1">
    <location>
        <begin position="49"/>
        <end position="67"/>
    </location>
</feature>
<evidence type="ECO:0000313" key="2">
    <source>
        <dbReference type="EMBL" id="KAJ6971822.1"/>
    </source>
</evidence>
<dbReference type="Proteomes" id="UP001164929">
    <property type="component" value="Chromosome 14"/>
</dbReference>
<protein>
    <submittedName>
        <fullName evidence="2">Uncharacterized protein</fullName>
    </submittedName>
</protein>
<evidence type="ECO:0000313" key="3">
    <source>
        <dbReference type="Proteomes" id="UP001164929"/>
    </source>
</evidence>
<gene>
    <name evidence="2" type="ORF">NC653_032383</name>
</gene>
<comment type="caution">
    <text evidence="2">The sequence shown here is derived from an EMBL/GenBank/DDBJ whole genome shotgun (WGS) entry which is preliminary data.</text>
</comment>
<evidence type="ECO:0000256" key="1">
    <source>
        <dbReference type="SAM" id="Phobius"/>
    </source>
</evidence>
<accession>A0AAD6LU67</accession>
<keyword evidence="1" id="KW-1133">Transmembrane helix</keyword>
<proteinExistence type="predicted"/>
<keyword evidence="1" id="KW-0472">Membrane</keyword>
<sequence length="149" mass="16687">MDFFSNCDASVGLIYGMCYLMRWTVFCISSNDEGEVFSMLVLLQQGLPAVIHFGILAFCLSFCYLKLWPNHVAISNTEFCIMVWVKIAFGNMLDLIVDLSSVLRGATVLQSLWPFGRVCSSACFLFLYQGIWSGLLLLCPIELGTLNVE</sequence>
<keyword evidence="3" id="KW-1185">Reference proteome</keyword>
<dbReference type="EMBL" id="JAQIZT010000014">
    <property type="protein sequence ID" value="KAJ6971822.1"/>
    <property type="molecule type" value="Genomic_DNA"/>
</dbReference>
<feature type="transmembrane region" description="Helical" evidence="1">
    <location>
        <begin position="115"/>
        <end position="139"/>
    </location>
</feature>
<reference evidence="2" key="1">
    <citation type="journal article" date="2023" name="Mol. Ecol. Resour.">
        <title>Chromosome-level genome assembly of a triploid poplar Populus alba 'Berolinensis'.</title>
        <authorList>
            <person name="Chen S."/>
            <person name="Yu Y."/>
            <person name="Wang X."/>
            <person name="Wang S."/>
            <person name="Zhang T."/>
            <person name="Zhou Y."/>
            <person name="He R."/>
            <person name="Meng N."/>
            <person name="Wang Y."/>
            <person name="Liu W."/>
            <person name="Liu Z."/>
            <person name="Liu J."/>
            <person name="Guo Q."/>
            <person name="Huang H."/>
            <person name="Sederoff R.R."/>
            <person name="Wang G."/>
            <person name="Qu G."/>
            <person name="Chen S."/>
        </authorList>
    </citation>
    <scope>NUCLEOTIDE SEQUENCE</scope>
    <source>
        <strain evidence="2">SC-2020</strain>
    </source>
</reference>
<keyword evidence="1" id="KW-0812">Transmembrane</keyword>
<dbReference type="AlphaFoldDB" id="A0AAD6LU67"/>
<name>A0AAD6LU67_9ROSI</name>
<organism evidence="2 3">
    <name type="scientific">Populus alba x Populus x berolinensis</name>
    <dbReference type="NCBI Taxonomy" id="444605"/>
    <lineage>
        <taxon>Eukaryota</taxon>
        <taxon>Viridiplantae</taxon>
        <taxon>Streptophyta</taxon>
        <taxon>Embryophyta</taxon>
        <taxon>Tracheophyta</taxon>
        <taxon>Spermatophyta</taxon>
        <taxon>Magnoliopsida</taxon>
        <taxon>eudicotyledons</taxon>
        <taxon>Gunneridae</taxon>
        <taxon>Pentapetalae</taxon>
        <taxon>rosids</taxon>
        <taxon>fabids</taxon>
        <taxon>Malpighiales</taxon>
        <taxon>Salicaceae</taxon>
        <taxon>Saliceae</taxon>
        <taxon>Populus</taxon>
    </lineage>
</organism>